<proteinExistence type="predicted"/>
<evidence type="ECO:0000256" key="4">
    <source>
        <dbReference type="ARBA" id="ARBA00023002"/>
    </source>
</evidence>
<dbReference type="PROSITE" id="PS51349">
    <property type="entry name" value="FMN_HYDROXY_ACID_DH_2"/>
    <property type="match status" value="1"/>
</dbReference>
<dbReference type="GO" id="GO:0016491">
    <property type="term" value="F:oxidoreductase activity"/>
    <property type="evidence" value="ECO:0007669"/>
    <property type="project" value="UniProtKB-KW"/>
</dbReference>
<dbReference type="EMBL" id="BLPG01000001">
    <property type="protein sequence ID" value="GFJ91644.1"/>
    <property type="molecule type" value="Genomic_DNA"/>
</dbReference>
<keyword evidence="4" id="KW-0560">Oxidoreductase</keyword>
<evidence type="ECO:0000256" key="3">
    <source>
        <dbReference type="ARBA" id="ARBA00022643"/>
    </source>
</evidence>
<dbReference type="Gene3D" id="3.20.20.70">
    <property type="entry name" value="Aldolase class I"/>
    <property type="match status" value="1"/>
</dbReference>
<gene>
    <name evidence="6" type="ORF">Prum_052860</name>
</gene>
<reference evidence="6 7" key="1">
    <citation type="submission" date="2020-03" db="EMBL/GenBank/DDBJ databases">
        <title>Whole genome shotgun sequence of Phytohabitans rumicis NBRC 108638.</title>
        <authorList>
            <person name="Komaki H."/>
            <person name="Tamura T."/>
        </authorList>
    </citation>
    <scope>NUCLEOTIDE SEQUENCE [LARGE SCALE GENOMIC DNA]</scope>
    <source>
        <strain evidence="6 7">NBRC 108638</strain>
    </source>
</reference>
<dbReference type="InterPro" id="IPR000262">
    <property type="entry name" value="FMN-dep_DH"/>
</dbReference>
<keyword evidence="7" id="KW-1185">Reference proteome</keyword>
<sequence length="355" mass="37378">MNVAVDQPAVRYPEPGLADLLCLDDVEAAARRVLPAGIRDYVAGGSGAELTLRANRSAFDSVCLVPRILAGAGGCDLATRLLGTDLAMPVGVAPMAYQRLAHPDGELGLARAAREAGAVYVASMLSSYPIEEIAATGAAVWFQLYWLHDRRLVCDLLERAEEAGCRAIVLTVDVPRMGRRLRDMRSGFALPDGIVAANLPAAAGAAAGQRQARGSALMVHTRDAFDPPCPGWRSTGCAGAPGCPSYSRGSCTRTTRCGPCSSGWTRWSSPTTAGGSSTALCPASPRSRRYAPRSATGASSCWTAAYAAAWTCCARWRWARAACCWAVRRCGASPPVARTAPAGFWICCGPNWKTP</sequence>
<dbReference type="SUPFAM" id="SSF51395">
    <property type="entry name" value="FMN-linked oxidoreductases"/>
    <property type="match status" value="1"/>
</dbReference>
<reference evidence="6 7" key="2">
    <citation type="submission" date="2020-03" db="EMBL/GenBank/DDBJ databases">
        <authorList>
            <person name="Ichikawa N."/>
            <person name="Kimura A."/>
            <person name="Kitahashi Y."/>
            <person name="Uohara A."/>
        </authorList>
    </citation>
    <scope>NUCLEOTIDE SEQUENCE [LARGE SCALE GENOMIC DNA]</scope>
    <source>
        <strain evidence="6 7">NBRC 108638</strain>
    </source>
</reference>
<accession>A0A6V8L5Y0</accession>
<feature type="domain" description="FMN hydroxy acid dehydrogenase" evidence="5">
    <location>
        <begin position="15"/>
        <end position="355"/>
    </location>
</feature>
<dbReference type="AlphaFoldDB" id="A0A6V8L5Y0"/>
<comment type="cofactor">
    <cofactor evidence="1">
        <name>FMN</name>
        <dbReference type="ChEBI" id="CHEBI:58210"/>
    </cofactor>
</comment>
<evidence type="ECO:0000259" key="5">
    <source>
        <dbReference type="PROSITE" id="PS51349"/>
    </source>
</evidence>
<dbReference type="Proteomes" id="UP000482960">
    <property type="component" value="Unassembled WGS sequence"/>
</dbReference>
<dbReference type="PANTHER" id="PTHR10578">
    <property type="entry name" value="S -2-HYDROXY-ACID OXIDASE-RELATED"/>
    <property type="match status" value="1"/>
</dbReference>
<evidence type="ECO:0000313" key="7">
    <source>
        <dbReference type="Proteomes" id="UP000482960"/>
    </source>
</evidence>
<protein>
    <recommendedName>
        <fullName evidence="5">FMN hydroxy acid dehydrogenase domain-containing protein</fullName>
    </recommendedName>
</protein>
<dbReference type="InterPro" id="IPR037396">
    <property type="entry name" value="FMN_HAD"/>
</dbReference>
<organism evidence="6 7">
    <name type="scientific">Phytohabitans rumicis</name>
    <dbReference type="NCBI Taxonomy" id="1076125"/>
    <lineage>
        <taxon>Bacteria</taxon>
        <taxon>Bacillati</taxon>
        <taxon>Actinomycetota</taxon>
        <taxon>Actinomycetes</taxon>
        <taxon>Micromonosporales</taxon>
        <taxon>Micromonosporaceae</taxon>
    </lineage>
</organism>
<dbReference type="InterPro" id="IPR013785">
    <property type="entry name" value="Aldolase_TIM"/>
</dbReference>
<keyword evidence="3" id="KW-0288">FMN</keyword>
<evidence type="ECO:0000313" key="6">
    <source>
        <dbReference type="EMBL" id="GFJ91644.1"/>
    </source>
</evidence>
<evidence type="ECO:0000256" key="1">
    <source>
        <dbReference type="ARBA" id="ARBA00001917"/>
    </source>
</evidence>
<comment type="caution">
    <text evidence="6">The sequence shown here is derived from an EMBL/GenBank/DDBJ whole genome shotgun (WGS) entry which is preliminary data.</text>
</comment>
<keyword evidence="2" id="KW-0285">Flavoprotein</keyword>
<evidence type="ECO:0000256" key="2">
    <source>
        <dbReference type="ARBA" id="ARBA00022630"/>
    </source>
</evidence>
<name>A0A6V8L5Y0_9ACTN</name>
<dbReference type="Pfam" id="PF01070">
    <property type="entry name" value="FMN_dh"/>
    <property type="match status" value="1"/>
</dbReference>
<dbReference type="PANTHER" id="PTHR10578:SF107">
    <property type="entry name" value="2-HYDROXYACID OXIDASE 1"/>
    <property type="match status" value="1"/>
</dbReference>